<comment type="similarity">
    <text evidence="2 10">Belongs to the ketopantoate reductase family.</text>
</comment>
<dbReference type="InterPro" id="IPR013752">
    <property type="entry name" value="KPA_reductase"/>
</dbReference>
<keyword evidence="6 10" id="KW-0521">NADP</keyword>
<keyword evidence="11" id="KW-0472">Membrane</keyword>
<proteinExistence type="inferred from homology"/>
<dbReference type="Pfam" id="PF02558">
    <property type="entry name" value="ApbA"/>
    <property type="match status" value="1"/>
</dbReference>
<gene>
    <name evidence="14" type="ORF">FKG94_06635</name>
</gene>
<dbReference type="InterPro" id="IPR036291">
    <property type="entry name" value="NAD(P)-bd_dom_sf"/>
</dbReference>
<evidence type="ECO:0000313" key="15">
    <source>
        <dbReference type="Proteomes" id="UP000319732"/>
    </source>
</evidence>
<dbReference type="SUPFAM" id="SSF51735">
    <property type="entry name" value="NAD(P)-binding Rossmann-fold domains"/>
    <property type="match status" value="1"/>
</dbReference>
<keyword evidence="15" id="KW-1185">Reference proteome</keyword>
<evidence type="ECO:0000256" key="10">
    <source>
        <dbReference type="RuleBase" id="RU362068"/>
    </source>
</evidence>
<comment type="caution">
    <text evidence="14">The sequence shown here is derived from an EMBL/GenBank/DDBJ whole genome shotgun (WGS) entry which is preliminary data.</text>
</comment>
<evidence type="ECO:0000256" key="4">
    <source>
        <dbReference type="ARBA" id="ARBA00019465"/>
    </source>
</evidence>
<evidence type="ECO:0000256" key="5">
    <source>
        <dbReference type="ARBA" id="ARBA00022655"/>
    </source>
</evidence>
<accession>A0A545TYX2</accession>
<dbReference type="GO" id="GO:0050661">
    <property type="term" value="F:NADP binding"/>
    <property type="evidence" value="ECO:0007669"/>
    <property type="project" value="TreeGrafter"/>
</dbReference>
<evidence type="ECO:0000256" key="11">
    <source>
        <dbReference type="SAM" id="Phobius"/>
    </source>
</evidence>
<dbReference type="SUPFAM" id="SSF48179">
    <property type="entry name" value="6-phosphogluconate dehydrogenase C-terminal domain-like"/>
    <property type="match status" value="1"/>
</dbReference>
<sequence length="344" mass="36803">MTLNATAKPRIAVFGAGAIGCYIGGCLAHSGATVVMIGRERVKTVLREHGLHLTDWRGRDQRVTAGAITFSCDPADLAAANIVLVTVKSGDTATAAAAIAGHTRPDALIVSFQNGVRNLEVLQQHLPDHNVLPGMVPFNVVNAERGHFHCGTEGNLALQGHQGLEAPLVTALATAELPTDVYTNISSVQWSKLIMNLSNAINALAGVPLLEQLNNRRYRRVMAACIREALRTARAAGIKPARTGKVIPALLPGILSLPTWAFRKVAAGILAIDPNARSSMYDDLHRKRKTEIDFLNGEVVRLAQQLQLETPVNESIVALIKQAEQAQSGSPKITAEELADRVLA</sequence>
<dbReference type="Gene3D" id="3.40.50.720">
    <property type="entry name" value="NAD(P)-binding Rossmann-like Domain"/>
    <property type="match status" value="1"/>
</dbReference>
<evidence type="ECO:0000256" key="9">
    <source>
        <dbReference type="ARBA" id="ARBA00048793"/>
    </source>
</evidence>
<dbReference type="PANTHER" id="PTHR43765:SF2">
    <property type="entry name" value="2-DEHYDROPANTOATE 2-REDUCTASE"/>
    <property type="match status" value="1"/>
</dbReference>
<feature type="transmembrane region" description="Helical" evidence="11">
    <location>
        <begin position="12"/>
        <end position="37"/>
    </location>
</feature>
<keyword evidence="5 10" id="KW-0566">Pantothenate biosynthesis</keyword>
<dbReference type="InterPro" id="IPR008927">
    <property type="entry name" value="6-PGluconate_DH-like_C_sf"/>
</dbReference>
<dbReference type="RefSeq" id="WP_142903432.1">
    <property type="nucleotide sequence ID" value="NZ_ML660090.1"/>
</dbReference>
<evidence type="ECO:0000256" key="7">
    <source>
        <dbReference type="ARBA" id="ARBA00023002"/>
    </source>
</evidence>
<dbReference type="UniPathway" id="UPA00028">
    <property type="reaction ID" value="UER00004"/>
</dbReference>
<dbReference type="InterPro" id="IPR013328">
    <property type="entry name" value="6PGD_dom2"/>
</dbReference>
<dbReference type="GO" id="GO:0005737">
    <property type="term" value="C:cytoplasm"/>
    <property type="evidence" value="ECO:0007669"/>
    <property type="project" value="TreeGrafter"/>
</dbReference>
<reference evidence="14 15" key="1">
    <citation type="submission" date="2019-06" db="EMBL/GenBank/DDBJ databases">
        <title>Whole genome sequence for Cellvibrionaceae sp. R142.</title>
        <authorList>
            <person name="Wang G."/>
        </authorList>
    </citation>
    <scope>NUCLEOTIDE SEQUENCE [LARGE SCALE GENOMIC DNA]</scope>
    <source>
        <strain evidence="14 15">R142</strain>
    </source>
</reference>
<protein>
    <recommendedName>
        <fullName evidence="4 10">2-dehydropantoate 2-reductase</fullName>
        <ecNumber evidence="3 10">1.1.1.169</ecNumber>
    </recommendedName>
    <alternativeName>
        <fullName evidence="8 10">Ketopantoate reductase</fullName>
    </alternativeName>
</protein>
<name>A0A545TYX2_9GAMM</name>
<organism evidence="14 15">
    <name type="scientific">Exilibacterium tricleocarpae</name>
    <dbReference type="NCBI Taxonomy" id="2591008"/>
    <lineage>
        <taxon>Bacteria</taxon>
        <taxon>Pseudomonadati</taxon>
        <taxon>Pseudomonadota</taxon>
        <taxon>Gammaproteobacteria</taxon>
        <taxon>Cellvibrionales</taxon>
        <taxon>Cellvibrionaceae</taxon>
        <taxon>Exilibacterium</taxon>
    </lineage>
</organism>
<keyword evidence="11" id="KW-1133">Transmembrane helix</keyword>
<evidence type="ECO:0000256" key="3">
    <source>
        <dbReference type="ARBA" id="ARBA00013014"/>
    </source>
</evidence>
<dbReference type="EC" id="1.1.1.169" evidence="3 10"/>
<evidence type="ECO:0000313" key="14">
    <source>
        <dbReference type="EMBL" id="TQV82416.1"/>
    </source>
</evidence>
<feature type="domain" description="Ketopantoate reductase C-terminal" evidence="13">
    <location>
        <begin position="184"/>
        <end position="323"/>
    </location>
</feature>
<dbReference type="GO" id="GO:0015940">
    <property type="term" value="P:pantothenate biosynthetic process"/>
    <property type="evidence" value="ECO:0007669"/>
    <property type="project" value="UniProtKB-UniPathway"/>
</dbReference>
<evidence type="ECO:0000256" key="8">
    <source>
        <dbReference type="ARBA" id="ARBA00032024"/>
    </source>
</evidence>
<dbReference type="InterPro" id="IPR013332">
    <property type="entry name" value="KPR_N"/>
</dbReference>
<keyword evidence="11" id="KW-0812">Transmembrane</keyword>
<dbReference type="AlphaFoldDB" id="A0A545TYX2"/>
<dbReference type="GO" id="GO:0008677">
    <property type="term" value="F:2-dehydropantoate 2-reductase activity"/>
    <property type="evidence" value="ECO:0007669"/>
    <property type="project" value="UniProtKB-EC"/>
</dbReference>
<dbReference type="Proteomes" id="UP000319732">
    <property type="component" value="Unassembled WGS sequence"/>
</dbReference>
<dbReference type="NCBIfam" id="TIGR00745">
    <property type="entry name" value="apbA_panE"/>
    <property type="match status" value="1"/>
</dbReference>
<evidence type="ECO:0000256" key="2">
    <source>
        <dbReference type="ARBA" id="ARBA00007870"/>
    </source>
</evidence>
<dbReference type="Gene3D" id="1.10.1040.10">
    <property type="entry name" value="N-(1-d-carboxylethyl)-l-norvaline Dehydrogenase, domain 2"/>
    <property type="match status" value="1"/>
</dbReference>
<evidence type="ECO:0000259" key="13">
    <source>
        <dbReference type="Pfam" id="PF08546"/>
    </source>
</evidence>
<dbReference type="PANTHER" id="PTHR43765">
    <property type="entry name" value="2-DEHYDROPANTOATE 2-REDUCTASE-RELATED"/>
    <property type="match status" value="1"/>
</dbReference>
<dbReference type="InterPro" id="IPR050838">
    <property type="entry name" value="Ketopantoate_reductase"/>
</dbReference>
<dbReference type="NCBIfam" id="NF006083">
    <property type="entry name" value="PRK08229.1"/>
    <property type="match status" value="1"/>
</dbReference>
<feature type="domain" description="Ketopantoate reductase N-terminal" evidence="12">
    <location>
        <begin position="11"/>
        <end position="159"/>
    </location>
</feature>
<dbReference type="OrthoDB" id="6530772at2"/>
<evidence type="ECO:0000259" key="12">
    <source>
        <dbReference type="Pfam" id="PF02558"/>
    </source>
</evidence>
<evidence type="ECO:0000256" key="1">
    <source>
        <dbReference type="ARBA" id="ARBA00004994"/>
    </source>
</evidence>
<comment type="catalytic activity">
    <reaction evidence="9 10">
        <text>(R)-pantoate + NADP(+) = 2-dehydropantoate + NADPH + H(+)</text>
        <dbReference type="Rhea" id="RHEA:16233"/>
        <dbReference type="ChEBI" id="CHEBI:11561"/>
        <dbReference type="ChEBI" id="CHEBI:15378"/>
        <dbReference type="ChEBI" id="CHEBI:15980"/>
        <dbReference type="ChEBI" id="CHEBI:57783"/>
        <dbReference type="ChEBI" id="CHEBI:58349"/>
        <dbReference type="EC" id="1.1.1.169"/>
    </reaction>
</comment>
<comment type="function">
    <text evidence="10">Catalyzes the NADPH-dependent reduction of ketopantoate into pantoic acid.</text>
</comment>
<dbReference type="Pfam" id="PF08546">
    <property type="entry name" value="ApbA_C"/>
    <property type="match status" value="1"/>
</dbReference>
<dbReference type="InterPro" id="IPR003710">
    <property type="entry name" value="ApbA"/>
</dbReference>
<comment type="pathway">
    <text evidence="1 10">Cofactor biosynthesis; (R)-pantothenate biosynthesis; (R)-pantoate from 3-methyl-2-oxobutanoate: step 2/2.</text>
</comment>
<keyword evidence="7 10" id="KW-0560">Oxidoreductase</keyword>
<dbReference type="EMBL" id="VHSG01000007">
    <property type="protein sequence ID" value="TQV82416.1"/>
    <property type="molecule type" value="Genomic_DNA"/>
</dbReference>
<evidence type="ECO:0000256" key="6">
    <source>
        <dbReference type="ARBA" id="ARBA00022857"/>
    </source>
</evidence>